<sequence length="181" mass="19683">MAPSRRGHDGRFHRKDGDDTSSPVLITAARKPYEAELADRKRRYFFLMSLRIPALLLAAIAFMIWDNGWIALAIIAGSIPIPWIAVIGANDRPRRSKKEPRGYARGSLQTTTLYRQVGPGGVVYTSTGTESPDSAANRDAPRSGYRGDHPGDRSGTRPADDSVIDGDLDPGADEDPPGTPR</sequence>
<feature type="transmembrane region" description="Helical" evidence="2">
    <location>
        <begin position="44"/>
        <end position="64"/>
    </location>
</feature>
<name>A0A921F5S4_9ACTN</name>
<protein>
    <submittedName>
        <fullName evidence="3">DUF3099 domain-containing protein</fullName>
    </submittedName>
</protein>
<evidence type="ECO:0000313" key="4">
    <source>
        <dbReference type="Proteomes" id="UP000776650"/>
    </source>
</evidence>
<feature type="transmembrane region" description="Helical" evidence="2">
    <location>
        <begin position="70"/>
        <end position="89"/>
    </location>
</feature>
<dbReference type="AlphaFoldDB" id="A0A921F5S4"/>
<evidence type="ECO:0000256" key="2">
    <source>
        <dbReference type="SAM" id="Phobius"/>
    </source>
</evidence>
<keyword evidence="2" id="KW-1133">Transmembrane helix</keyword>
<feature type="region of interest" description="Disordered" evidence="1">
    <location>
        <begin position="1"/>
        <end position="21"/>
    </location>
</feature>
<feature type="compositionally biased region" description="Basic and acidic residues" evidence="1">
    <location>
        <begin position="139"/>
        <end position="160"/>
    </location>
</feature>
<proteinExistence type="predicted"/>
<keyword evidence="2" id="KW-0472">Membrane</keyword>
<organism evidence="3 4">
    <name type="scientific">Dietzia timorensis</name>
    <dbReference type="NCBI Taxonomy" id="499555"/>
    <lineage>
        <taxon>Bacteria</taxon>
        <taxon>Bacillati</taxon>
        <taxon>Actinomycetota</taxon>
        <taxon>Actinomycetes</taxon>
        <taxon>Mycobacteriales</taxon>
        <taxon>Dietziaceae</taxon>
        <taxon>Dietzia</taxon>
    </lineage>
</organism>
<dbReference type="Pfam" id="PF11298">
    <property type="entry name" value="DUF3099"/>
    <property type="match status" value="1"/>
</dbReference>
<evidence type="ECO:0000313" key="3">
    <source>
        <dbReference type="EMBL" id="HJE90953.1"/>
    </source>
</evidence>
<dbReference type="RefSeq" id="WP_303912512.1">
    <property type="nucleotide sequence ID" value="NZ_DYXM01000146.1"/>
</dbReference>
<evidence type="ECO:0000256" key="1">
    <source>
        <dbReference type="SAM" id="MobiDB-lite"/>
    </source>
</evidence>
<accession>A0A921F5S4</accession>
<feature type="compositionally biased region" description="Polar residues" evidence="1">
    <location>
        <begin position="124"/>
        <end position="134"/>
    </location>
</feature>
<feature type="region of interest" description="Disordered" evidence="1">
    <location>
        <begin position="118"/>
        <end position="181"/>
    </location>
</feature>
<gene>
    <name evidence="3" type="ORF">K8V11_08090</name>
</gene>
<reference evidence="3" key="1">
    <citation type="journal article" date="2021" name="PeerJ">
        <title>Extensive microbial diversity within the chicken gut microbiome revealed by metagenomics and culture.</title>
        <authorList>
            <person name="Gilroy R."/>
            <person name="Ravi A."/>
            <person name="Getino M."/>
            <person name="Pursley I."/>
            <person name="Horton D.L."/>
            <person name="Alikhan N.F."/>
            <person name="Baker D."/>
            <person name="Gharbi K."/>
            <person name="Hall N."/>
            <person name="Watson M."/>
            <person name="Adriaenssens E.M."/>
            <person name="Foster-Nyarko E."/>
            <person name="Jarju S."/>
            <person name="Secka A."/>
            <person name="Antonio M."/>
            <person name="Oren A."/>
            <person name="Chaudhuri R.R."/>
            <person name="La Ragione R."/>
            <person name="Hildebrand F."/>
            <person name="Pallen M.J."/>
        </authorList>
    </citation>
    <scope>NUCLEOTIDE SEQUENCE</scope>
    <source>
        <strain evidence="3">ChiGjej1B1-18357</strain>
    </source>
</reference>
<feature type="compositionally biased region" description="Basic and acidic residues" evidence="1">
    <location>
        <begin position="1"/>
        <end position="18"/>
    </location>
</feature>
<dbReference type="Proteomes" id="UP000776650">
    <property type="component" value="Unassembled WGS sequence"/>
</dbReference>
<comment type="caution">
    <text evidence="3">The sequence shown here is derived from an EMBL/GenBank/DDBJ whole genome shotgun (WGS) entry which is preliminary data.</text>
</comment>
<keyword evidence="2" id="KW-0812">Transmembrane</keyword>
<dbReference type="InterPro" id="IPR021449">
    <property type="entry name" value="DUF3099"/>
</dbReference>
<reference evidence="3" key="2">
    <citation type="submission" date="2021-09" db="EMBL/GenBank/DDBJ databases">
        <authorList>
            <person name="Gilroy R."/>
        </authorList>
    </citation>
    <scope>NUCLEOTIDE SEQUENCE</scope>
    <source>
        <strain evidence="3">ChiGjej1B1-18357</strain>
    </source>
</reference>
<dbReference type="EMBL" id="DYXM01000146">
    <property type="protein sequence ID" value="HJE90953.1"/>
    <property type="molecule type" value="Genomic_DNA"/>
</dbReference>
<feature type="compositionally biased region" description="Acidic residues" evidence="1">
    <location>
        <begin position="162"/>
        <end position="181"/>
    </location>
</feature>